<dbReference type="GO" id="GO:0005615">
    <property type="term" value="C:extracellular space"/>
    <property type="evidence" value="ECO:0007669"/>
    <property type="project" value="InterPro"/>
</dbReference>
<dbReference type="SUPFAM" id="SSF50242">
    <property type="entry name" value="TIMP-like"/>
    <property type="match status" value="1"/>
</dbReference>
<dbReference type="SMART" id="SM01360">
    <property type="entry name" value="A2M"/>
    <property type="match status" value="1"/>
</dbReference>
<dbReference type="SMART" id="SM01361">
    <property type="entry name" value="A2M_recep"/>
    <property type="match status" value="1"/>
</dbReference>
<accession>A0A8T0EH15</accession>
<reference evidence="6" key="2">
    <citation type="submission" date="2020-06" db="EMBL/GenBank/DDBJ databases">
        <authorList>
            <person name="Sheffer M."/>
        </authorList>
    </citation>
    <scope>NUCLEOTIDE SEQUENCE</scope>
</reference>
<dbReference type="Gene3D" id="1.50.10.20">
    <property type="match status" value="1"/>
</dbReference>
<dbReference type="Gene3D" id="2.60.40.10">
    <property type="entry name" value="Immunoglobulins"/>
    <property type="match status" value="2"/>
</dbReference>
<dbReference type="EMBL" id="JABXBU010002228">
    <property type="protein sequence ID" value="KAF8771903.1"/>
    <property type="molecule type" value="Genomic_DNA"/>
</dbReference>
<dbReference type="InterPro" id="IPR041555">
    <property type="entry name" value="MG3"/>
</dbReference>
<dbReference type="Pfam" id="PF01835">
    <property type="entry name" value="MG2"/>
    <property type="match status" value="1"/>
</dbReference>
<evidence type="ECO:0000313" key="6">
    <source>
        <dbReference type="EMBL" id="KAF8771903.1"/>
    </source>
</evidence>
<dbReference type="InterPro" id="IPR008930">
    <property type="entry name" value="Terpenoid_cyclase/PrenylTrfase"/>
</dbReference>
<dbReference type="InterPro" id="IPR001134">
    <property type="entry name" value="Netrin_domain"/>
</dbReference>
<dbReference type="Gene3D" id="2.60.40.1940">
    <property type="match status" value="1"/>
</dbReference>
<dbReference type="InterPro" id="IPR002890">
    <property type="entry name" value="MG2"/>
</dbReference>
<dbReference type="Pfam" id="PF07678">
    <property type="entry name" value="TED_complement"/>
    <property type="match status" value="1"/>
</dbReference>
<dbReference type="InterPro" id="IPR001599">
    <property type="entry name" value="Macroglobln_a2"/>
</dbReference>
<name>A0A8T0EH15_ARGBR</name>
<comment type="subcellular location">
    <subcellularLocation>
        <location evidence="1">Secreted</location>
    </subcellularLocation>
</comment>
<dbReference type="SUPFAM" id="SSF49410">
    <property type="entry name" value="Alpha-macroglobulin receptor domain"/>
    <property type="match status" value="1"/>
</dbReference>
<dbReference type="Pfam" id="PF07677">
    <property type="entry name" value="A2M_recep"/>
    <property type="match status" value="1"/>
</dbReference>
<dbReference type="Gene3D" id="2.60.40.1930">
    <property type="match status" value="3"/>
</dbReference>
<feature type="signal peptide" evidence="4">
    <location>
        <begin position="1"/>
        <end position="20"/>
    </location>
</feature>
<keyword evidence="4" id="KW-0732">Signal</keyword>
<dbReference type="Pfam" id="PF01759">
    <property type="entry name" value="NTR"/>
    <property type="match status" value="1"/>
</dbReference>
<evidence type="ECO:0000259" key="5">
    <source>
        <dbReference type="PROSITE" id="PS50189"/>
    </source>
</evidence>
<dbReference type="InterPro" id="IPR050473">
    <property type="entry name" value="A2M/Complement_sys"/>
</dbReference>
<dbReference type="Gene3D" id="2.60.40.690">
    <property type="entry name" value="Alpha-macroglobulin, receptor-binding domain"/>
    <property type="match status" value="1"/>
</dbReference>
<dbReference type="PANTHER" id="PTHR11412:SF166">
    <property type="entry name" value="NTR DOMAIN-CONTAINING PROTEIN"/>
    <property type="match status" value="1"/>
</dbReference>
<dbReference type="SMART" id="SM01359">
    <property type="entry name" value="A2M_N_2"/>
    <property type="match status" value="1"/>
</dbReference>
<comment type="caution">
    <text evidence="6">The sequence shown here is derived from an EMBL/GenBank/DDBJ whole genome shotgun (WGS) entry which is preliminary data.</text>
</comment>
<dbReference type="Gene3D" id="2.40.50.120">
    <property type="match status" value="1"/>
</dbReference>
<dbReference type="Gene3D" id="2.20.130.20">
    <property type="match status" value="1"/>
</dbReference>
<dbReference type="Pfam" id="PF07703">
    <property type="entry name" value="A2M_BRD"/>
    <property type="match status" value="1"/>
</dbReference>
<dbReference type="Pfam" id="PF00207">
    <property type="entry name" value="A2M"/>
    <property type="match status" value="1"/>
</dbReference>
<dbReference type="InterPro" id="IPR011626">
    <property type="entry name" value="Alpha-macroglobulin_TED"/>
</dbReference>
<reference evidence="6" key="1">
    <citation type="journal article" date="2020" name="bioRxiv">
        <title>Chromosome-level reference genome of the European wasp spider Argiope bruennichi: a resource for studies on range expansion and evolutionary adaptation.</title>
        <authorList>
            <person name="Sheffer M.M."/>
            <person name="Hoppe A."/>
            <person name="Krehenwinkel H."/>
            <person name="Uhl G."/>
            <person name="Kuss A.W."/>
            <person name="Jensen L."/>
            <person name="Jensen C."/>
            <person name="Gillespie R.G."/>
            <person name="Hoff K.J."/>
            <person name="Prost S."/>
        </authorList>
    </citation>
    <scope>NUCLEOTIDE SEQUENCE</scope>
</reference>
<dbReference type="PANTHER" id="PTHR11412">
    <property type="entry name" value="MACROGLOBULIN / COMPLEMENT"/>
    <property type="match status" value="1"/>
</dbReference>
<feature type="chain" id="PRO_5035922822" evidence="4">
    <location>
        <begin position="21"/>
        <end position="1556"/>
    </location>
</feature>
<keyword evidence="7" id="KW-1185">Reference proteome</keyword>
<dbReference type="PROSITE" id="PS50189">
    <property type="entry name" value="NTR"/>
    <property type="match status" value="1"/>
</dbReference>
<dbReference type="SMART" id="SM00643">
    <property type="entry name" value="C345C"/>
    <property type="match status" value="1"/>
</dbReference>
<dbReference type="Pfam" id="PF17791">
    <property type="entry name" value="MG3"/>
    <property type="match status" value="1"/>
</dbReference>
<evidence type="ECO:0000256" key="3">
    <source>
        <dbReference type="ARBA" id="ARBA00023157"/>
    </source>
</evidence>
<gene>
    <name evidence="6" type="ORF">HNY73_019268</name>
</gene>
<dbReference type="InterPro" id="IPR018933">
    <property type="entry name" value="Netrin_module_non-TIMP"/>
</dbReference>
<proteinExistence type="predicted"/>
<evidence type="ECO:0000313" key="7">
    <source>
        <dbReference type="Proteomes" id="UP000807504"/>
    </source>
</evidence>
<keyword evidence="2" id="KW-0964">Secreted</keyword>
<keyword evidence="3" id="KW-1015">Disulfide bond</keyword>
<dbReference type="SUPFAM" id="SSF48239">
    <property type="entry name" value="Terpenoid cyclases/Protein prenyltransferases"/>
    <property type="match status" value="1"/>
</dbReference>
<dbReference type="GO" id="GO:0004866">
    <property type="term" value="F:endopeptidase inhibitor activity"/>
    <property type="evidence" value="ECO:0007669"/>
    <property type="project" value="InterPro"/>
</dbReference>
<feature type="domain" description="NTR" evidence="5">
    <location>
        <begin position="1392"/>
        <end position="1538"/>
    </location>
</feature>
<dbReference type="InterPro" id="IPR036595">
    <property type="entry name" value="A-macroglobulin_rcpt-bd_sf"/>
</dbReference>
<evidence type="ECO:0000256" key="2">
    <source>
        <dbReference type="ARBA" id="ARBA00022525"/>
    </source>
</evidence>
<dbReference type="InterPro" id="IPR013783">
    <property type="entry name" value="Ig-like_fold"/>
</dbReference>
<sequence length="1556" mass="177063">MHTLQFLVVLCFELLSIVNAEIFHVVTPKTLRLDTDERIAIALEGRREATVSMLIQDHPGRARNISYTVLNVFSVPITNEVGYVFLQTDKPIYKPREKVFVRIISLNEDGLPSDKPFKLQIRNPINIIVDETIFNKKLQRFPRSFVDFTYEFPNYPRLGEWSATVLYGHELDQNTTVHFELQEYVLPTFTVDLKTPEVILESHDTISLSVSAKYVYGRKVTGLVTFRVGIKRENARVFFFGIIGPTQLREGFHQTILRTDDFVHHKDIGWFPGIEGSYLVVEARVMDNATGNSETVVDDSGRFSSSPFVISFNRCHEDFKPGLISILEAEVNYVEGTPAAGIRTQIKALADDAEPLVIFQPTAVSDKDGKVLFELYPQVHHNNISITVETIDPRKRIPCFGEKQFQKLKVGSSFDKIVQIEPPAVKHIYYLVVSKGKILKISKLHEGNYKVQKIQFRITHEMVPSFRLVVWAHYNDELIADSLRIDTENSCNPESKVSLTPDSEWAEPGSYNAFNIRGKQNTVVGLFVVDEAVYTMSKKDLLTKSKIFETMRKHDQGCGPGGGLTTDAVLDKAGIMIATNKYTPNQGSSSCTTIKREIADERAFSRDAINRYRRDVTGEINSSRVLHKRQVSNETDRKSNSEQINGMEEEIEFIPISEEELYEGPLTVRENFTETLNWYFQENIIGPGNKENVAFILPPSITTWVVQAVSISRTHGICVAEPQKIVSFKKIFVQLNLPYSMVRNQQVEIPVTVFNYGTKRLSAVVYMYPAEGLCTGMSDDGKSERKRLIIENNSAATVTFPVVLLKTGTFDIKVVALTVEGGDVIVQKLNVEAEGDPVEVDIPLWLDPSNQTERYRQHIITPYYEDSIDPDKKLQVSAINLTFPNESVRGTENSTITATGYDFGPLAEPAFDGIDDLLLKFRHSSKHNPMIFATVLYIMRFLRVSGKTIPETEEEWYEFIRQGYRKQISFRKEDGSYAAYPHRPTSTWLTAFITKLFCQASELVQIDEEIMCSGVRWLIKNQEPNGSYLEMNPTHHLDMMLGVEGKAPLTAFVLITLEECKCKNEHLSRAKNRSVFYLEDHLGNVNDTLAAALIAYSLSLSDSALRQAANDELMSMAKRNEDNNFVYWKFDNQVVDIEATSYGLLSRILQNDTVTSNSIVNWLNTQHLQSDTFTPTQVNTTSKMLLVNTVGHGAAHLRVKLRYNVLRTPDKRCEFDVSVNASVLQGPDLSSINRTALGDEGMLLRGAERIKRQAGSYNSELIWKVSICARYLGNKNLGLSIIDIGIFSGFIPHDEDLRKLQEDPQHEIERYETYNKGIVFYLREVPNDKPYCFEFRVTQLYYTELTRRSSVKIYDYYNPDEACTIFYSTSKMNPKLSLLCDGLICQCAEGGCPPRRPFENIKTFQLAEQRERLMNIACTNYDYVWKGKVMNDAHLQNGFFNISFEIDDVIKEGTERTDMIEGETRHFFMRDDCSPLLKGETYLIMGKDGETYKSHQGKLKRRYLLDQSSAVHLWTPIRAASDKILQRYLNAAMRKLKTEGPIHSVAFLTAVFYSTC</sequence>
<dbReference type="Gene3D" id="6.20.50.160">
    <property type="match status" value="1"/>
</dbReference>
<evidence type="ECO:0000256" key="4">
    <source>
        <dbReference type="SAM" id="SignalP"/>
    </source>
</evidence>
<organism evidence="6 7">
    <name type="scientific">Argiope bruennichi</name>
    <name type="common">Wasp spider</name>
    <name type="synonym">Aranea bruennichi</name>
    <dbReference type="NCBI Taxonomy" id="94029"/>
    <lineage>
        <taxon>Eukaryota</taxon>
        <taxon>Metazoa</taxon>
        <taxon>Ecdysozoa</taxon>
        <taxon>Arthropoda</taxon>
        <taxon>Chelicerata</taxon>
        <taxon>Arachnida</taxon>
        <taxon>Araneae</taxon>
        <taxon>Araneomorphae</taxon>
        <taxon>Entelegynae</taxon>
        <taxon>Araneoidea</taxon>
        <taxon>Araneidae</taxon>
        <taxon>Argiope</taxon>
    </lineage>
</organism>
<dbReference type="InterPro" id="IPR009048">
    <property type="entry name" value="A-macroglobulin_rcpt-bd"/>
</dbReference>
<dbReference type="InterPro" id="IPR008993">
    <property type="entry name" value="TIMP-like_OB-fold"/>
</dbReference>
<dbReference type="Proteomes" id="UP000807504">
    <property type="component" value="Unassembled WGS sequence"/>
</dbReference>
<protein>
    <submittedName>
        <fullName evidence="6">A.superbus venom factor 1 like protein</fullName>
    </submittedName>
</protein>
<dbReference type="InterPro" id="IPR011625">
    <property type="entry name" value="A2M_N_BRD"/>
</dbReference>
<evidence type="ECO:0000256" key="1">
    <source>
        <dbReference type="ARBA" id="ARBA00004613"/>
    </source>
</evidence>